<dbReference type="InterPro" id="IPR017871">
    <property type="entry name" value="ABC_transporter-like_CS"/>
</dbReference>
<dbReference type="InterPro" id="IPR003439">
    <property type="entry name" value="ABC_transporter-like_ATP-bd"/>
</dbReference>
<evidence type="ECO:0000256" key="5">
    <source>
        <dbReference type="SAM" id="Phobius"/>
    </source>
</evidence>
<dbReference type="PROSITE" id="PS50893">
    <property type="entry name" value="ABC_TRANSPORTER_2"/>
    <property type="match status" value="1"/>
</dbReference>
<gene>
    <name evidence="8" type="ORF">ACFPM7_21570</name>
</gene>
<dbReference type="Gene3D" id="3.40.50.300">
    <property type="entry name" value="P-loop containing nucleotide triphosphate hydrolases"/>
    <property type="match status" value="1"/>
</dbReference>
<evidence type="ECO:0000313" key="9">
    <source>
        <dbReference type="Proteomes" id="UP001596157"/>
    </source>
</evidence>
<keyword evidence="9" id="KW-1185">Reference proteome</keyword>
<feature type="transmembrane region" description="Helical" evidence="5">
    <location>
        <begin position="142"/>
        <end position="160"/>
    </location>
</feature>
<dbReference type="SUPFAM" id="SSF90123">
    <property type="entry name" value="ABC transporter transmembrane region"/>
    <property type="match status" value="1"/>
</dbReference>
<proteinExistence type="predicted"/>
<dbReference type="RefSeq" id="WP_378249502.1">
    <property type="nucleotide sequence ID" value="NZ_JBHSKF010000012.1"/>
</dbReference>
<evidence type="ECO:0000313" key="8">
    <source>
        <dbReference type="EMBL" id="MFC5289649.1"/>
    </source>
</evidence>
<dbReference type="PANTHER" id="PTHR43394:SF1">
    <property type="entry name" value="ATP-BINDING CASSETTE SUB-FAMILY B MEMBER 10, MITOCHONDRIAL"/>
    <property type="match status" value="1"/>
</dbReference>
<evidence type="ECO:0000259" key="6">
    <source>
        <dbReference type="PROSITE" id="PS50893"/>
    </source>
</evidence>
<feature type="transmembrane region" description="Helical" evidence="5">
    <location>
        <begin position="260"/>
        <end position="285"/>
    </location>
</feature>
<dbReference type="EMBL" id="JBHSKF010000012">
    <property type="protein sequence ID" value="MFC5289649.1"/>
    <property type="molecule type" value="Genomic_DNA"/>
</dbReference>
<dbReference type="PROSITE" id="PS00211">
    <property type="entry name" value="ABC_TRANSPORTER_1"/>
    <property type="match status" value="1"/>
</dbReference>
<comment type="caution">
    <text evidence="8">The sequence shown here is derived from an EMBL/GenBank/DDBJ whole genome shotgun (WGS) entry which is preliminary data.</text>
</comment>
<dbReference type="PROSITE" id="PS50929">
    <property type="entry name" value="ABC_TM1F"/>
    <property type="match status" value="1"/>
</dbReference>
<keyword evidence="4 5" id="KW-0472">Membrane</keyword>
<feature type="transmembrane region" description="Helical" evidence="5">
    <location>
        <begin position="233"/>
        <end position="254"/>
    </location>
</feature>
<organism evidence="8 9">
    <name type="scientific">Actinokineospora guangxiensis</name>
    <dbReference type="NCBI Taxonomy" id="1490288"/>
    <lineage>
        <taxon>Bacteria</taxon>
        <taxon>Bacillati</taxon>
        <taxon>Actinomycetota</taxon>
        <taxon>Actinomycetes</taxon>
        <taxon>Pseudonocardiales</taxon>
        <taxon>Pseudonocardiaceae</taxon>
        <taxon>Actinokineospora</taxon>
    </lineage>
</organism>
<evidence type="ECO:0000256" key="4">
    <source>
        <dbReference type="ARBA" id="ARBA00023136"/>
    </source>
</evidence>
<dbReference type="Pfam" id="PF00664">
    <property type="entry name" value="ABC_membrane"/>
    <property type="match status" value="1"/>
</dbReference>
<feature type="domain" description="ABC transmembrane type-1" evidence="7">
    <location>
        <begin position="9"/>
        <end position="284"/>
    </location>
</feature>
<evidence type="ECO:0000256" key="2">
    <source>
        <dbReference type="ARBA" id="ARBA00022692"/>
    </source>
</evidence>
<dbReference type="Pfam" id="PF00005">
    <property type="entry name" value="ABC_tran"/>
    <property type="match status" value="1"/>
</dbReference>
<sequence length="502" mass="50910">MRIVNRRVVLASVLASAHQAGEALVPVVVGLVIDQATAARDGAALLWWLLALAGAFALLSFSFRFGHRAAERAAMLGEHRIRLAVVDRVVRGAPGKPGELVHVATGDARRIGLRALFVPVGVAALVGLAVAAVALLRMSVPLGVLVVASAAVVAGLTRVLSRRLAARGEREQERAARAVGVAADLVAGLRVVKGIGAETAAHERYRAVSQDALRAAAVAGRTRGALDGLVTGLNGLFLAAIALVGGNLALSGAISVGDLVAAVGLAQFAVWPLTALAAVAGELAVARGSVGRVRAVLDAPDAAPEGGAPLGEVAGEVVVDGLHVRAGEHIGVVTDDPAALLARLSRESGTFTLDGRDVAAHDVAEVRSAVVVSPHQVDLFAEDTTDDEPALAAVGARPDWTPAALSGGQRQRLALARALATRAPVLVLHDPTTAVDSVTEAAIAAAVRDLRAGATTIVVTTSPTLLAHTDRVHFGPLAGAGATGSHTDLLRDSAAYRAAVLG</sequence>
<dbReference type="PANTHER" id="PTHR43394">
    <property type="entry name" value="ATP-DEPENDENT PERMEASE MDL1, MITOCHONDRIAL"/>
    <property type="match status" value="1"/>
</dbReference>
<dbReference type="InterPro" id="IPR036640">
    <property type="entry name" value="ABC1_TM_sf"/>
</dbReference>
<dbReference type="Proteomes" id="UP001596157">
    <property type="component" value="Unassembled WGS sequence"/>
</dbReference>
<keyword evidence="2 5" id="KW-0812">Transmembrane</keyword>
<keyword evidence="3 5" id="KW-1133">Transmembrane helix</keyword>
<dbReference type="InterPro" id="IPR039421">
    <property type="entry name" value="Type_1_exporter"/>
</dbReference>
<reference evidence="9" key="1">
    <citation type="journal article" date="2019" name="Int. J. Syst. Evol. Microbiol.">
        <title>The Global Catalogue of Microorganisms (GCM) 10K type strain sequencing project: providing services to taxonomists for standard genome sequencing and annotation.</title>
        <authorList>
            <consortium name="The Broad Institute Genomics Platform"/>
            <consortium name="The Broad Institute Genome Sequencing Center for Infectious Disease"/>
            <person name="Wu L."/>
            <person name="Ma J."/>
        </authorList>
    </citation>
    <scope>NUCLEOTIDE SEQUENCE [LARGE SCALE GENOMIC DNA]</scope>
    <source>
        <strain evidence="9">CCUG 59778</strain>
    </source>
</reference>
<name>A0ABW0EU49_9PSEU</name>
<comment type="subcellular location">
    <subcellularLocation>
        <location evidence="1">Cell membrane</location>
        <topology evidence="1">Multi-pass membrane protein</topology>
    </subcellularLocation>
</comment>
<protein>
    <submittedName>
        <fullName evidence="8">ABC transporter transmembrane domain-containing protein</fullName>
    </submittedName>
</protein>
<feature type="domain" description="ABC transporter" evidence="6">
    <location>
        <begin position="254"/>
        <end position="502"/>
    </location>
</feature>
<feature type="transmembrane region" description="Helical" evidence="5">
    <location>
        <begin position="116"/>
        <end position="136"/>
    </location>
</feature>
<evidence type="ECO:0000256" key="3">
    <source>
        <dbReference type="ARBA" id="ARBA00022989"/>
    </source>
</evidence>
<accession>A0ABW0EU49</accession>
<feature type="transmembrane region" description="Helical" evidence="5">
    <location>
        <begin position="44"/>
        <end position="65"/>
    </location>
</feature>
<dbReference type="SUPFAM" id="SSF52540">
    <property type="entry name" value="P-loop containing nucleoside triphosphate hydrolases"/>
    <property type="match status" value="1"/>
</dbReference>
<dbReference type="InterPro" id="IPR027417">
    <property type="entry name" value="P-loop_NTPase"/>
</dbReference>
<evidence type="ECO:0000256" key="1">
    <source>
        <dbReference type="ARBA" id="ARBA00004651"/>
    </source>
</evidence>
<evidence type="ECO:0000259" key="7">
    <source>
        <dbReference type="PROSITE" id="PS50929"/>
    </source>
</evidence>
<dbReference type="InterPro" id="IPR011527">
    <property type="entry name" value="ABC1_TM_dom"/>
</dbReference>
<dbReference type="Gene3D" id="1.20.1560.10">
    <property type="entry name" value="ABC transporter type 1, transmembrane domain"/>
    <property type="match status" value="1"/>
</dbReference>